<dbReference type="VEuPathDB" id="FungiDB:VP01_344g7"/>
<keyword evidence="2" id="KW-1185">Reference proteome</keyword>
<proteinExistence type="predicted"/>
<evidence type="ECO:0000313" key="1">
    <source>
        <dbReference type="EMBL" id="KNZ52783.1"/>
    </source>
</evidence>
<accession>A0A0L6UW78</accession>
<dbReference type="AlphaFoldDB" id="A0A0L6UW78"/>
<reference evidence="1 2" key="1">
    <citation type="submission" date="2015-08" db="EMBL/GenBank/DDBJ databases">
        <title>Next Generation Sequencing and Analysis of the Genome of Puccinia sorghi L Schw, the Causal Agent of Maize Common Rust.</title>
        <authorList>
            <person name="Rochi L."/>
            <person name="Burguener G."/>
            <person name="Darino M."/>
            <person name="Turjanski A."/>
            <person name="Kreff E."/>
            <person name="Dieguez M.J."/>
            <person name="Sacco F."/>
        </authorList>
    </citation>
    <scope>NUCLEOTIDE SEQUENCE [LARGE SCALE GENOMIC DNA]</scope>
    <source>
        <strain evidence="1 2">RO10H11247</strain>
    </source>
</reference>
<gene>
    <name evidence="1" type="ORF">VP01_344g7</name>
</gene>
<feature type="non-terminal residue" evidence="1">
    <location>
        <position position="1"/>
    </location>
</feature>
<organism evidence="1 2">
    <name type="scientific">Puccinia sorghi</name>
    <dbReference type="NCBI Taxonomy" id="27349"/>
    <lineage>
        <taxon>Eukaryota</taxon>
        <taxon>Fungi</taxon>
        <taxon>Dikarya</taxon>
        <taxon>Basidiomycota</taxon>
        <taxon>Pucciniomycotina</taxon>
        <taxon>Pucciniomycetes</taxon>
        <taxon>Pucciniales</taxon>
        <taxon>Pucciniaceae</taxon>
        <taxon>Puccinia</taxon>
    </lineage>
</organism>
<dbReference type="EMBL" id="LAVV01008446">
    <property type="protein sequence ID" value="KNZ52783.1"/>
    <property type="molecule type" value="Genomic_DNA"/>
</dbReference>
<protein>
    <recommendedName>
        <fullName evidence="3">Tc1-like transposase DDE domain-containing protein</fullName>
    </recommendedName>
</protein>
<evidence type="ECO:0000313" key="2">
    <source>
        <dbReference type="Proteomes" id="UP000037035"/>
    </source>
</evidence>
<sequence>ILSFVYFGPLSFPAIRIFFPLALSVRSDTLNAKRFQQLLKHELTQQNAQLPRLNRYPGANSILVCDNAFIHQGPRVKQLCDGTGVFLVTSILPRSQFNSGKFFSHGHTKSP</sequence>
<dbReference type="OrthoDB" id="2505980at2759"/>
<dbReference type="Proteomes" id="UP000037035">
    <property type="component" value="Unassembled WGS sequence"/>
</dbReference>
<comment type="caution">
    <text evidence="1">The sequence shown here is derived from an EMBL/GenBank/DDBJ whole genome shotgun (WGS) entry which is preliminary data.</text>
</comment>
<name>A0A0L6UW78_9BASI</name>
<evidence type="ECO:0008006" key="3">
    <source>
        <dbReference type="Google" id="ProtNLM"/>
    </source>
</evidence>